<protein>
    <submittedName>
        <fullName evidence="1">Uncharacterized protein</fullName>
    </submittedName>
</protein>
<evidence type="ECO:0000313" key="2">
    <source>
        <dbReference type="Proteomes" id="UP001056120"/>
    </source>
</evidence>
<dbReference type="Proteomes" id="UP001056120">
    <property type="component" value="Linkage Group LG08"/>
</dbReference>
<evidence type="ECO:0000313" key="1">
    <source>
        <dbReference type="EMBL" id="KAI3806748.1"/>
    </source>
</evidence>
<reference evidence="1 2" key="2">
    <citation type="journal article" date="2022" name="Mol. Ecol. Resour.">
        <title>The genomes of chicory, endive, great burdock and yacon provide insights into Asteraceae paleo-polyploidization history and plant inulin production.</title>
        <authorList>
            <person name="Fan W."/>
            <person name="Wang S."/>
            <person name="Wang H."/>
            <person name="Wang A."/>
            <person name="Jiang F."/>
            <person name="Liu H."/>
            <person name="Zhao H."/>
            <person name="Xu D."/>
            <person name="Zhang Y."/>
        </authorList>
    </citation>
    <scope>NUCLEOTIDE SEQUENCE [LARGE SCALE GENOMIC DNA]</scope>
    <source>
        <strain evidence="2">cv. Yunnan</strain>
        <tissue evidence="1">Leaves</tissue>
    </source>
</reference>
<comment type="caution">
    <text evidence="1">The sequence shown here is derived from an EMBL/GenBank/DDBJ whole genome shotgun (WGS) entry which is preliminary data.</text>
</comment>
<accession>A0ACB9IGV2</accession>
<name>A0ACB9IGV2_9ASTR</name>
<proteinExistence type="predicted"/>
<organism evidence="1 2">
    <name type="scientific">Smallanthus sonchifolius</name>
    <dbReference type="NCBI Taxonomy" id="185202"/>
    <lineage>
        <taxon>Eukaryota</taxon>
        <taxon>Viridiplantae</taxon>
        <taxon>Streptophyta</taxon>
        <taxon>Embryophyta</taxon>
        <taxon>Tracheophyta</taxon>
        <taxon>Spermatophyta</taxon>
        <taxon>Magnoliopsida</taxon>
        <taxon>eudicotyledons</taxon>
        <taxon>Gunneridae</taxon>
        <taxon>Pentapetalae</taxon>
        <taxon>asterids</taxon>
        <taxon>campanulids</taxon>
        <taxon>Asterales</taxon>
        <taxon>Asteraceae</taxon>
        <taxon>Asteroideae</taxon>
        <taxon>Heliantheae alliance</taxon>
        <taxon>Millerieae</taxon>
        <taxon>Smallanthus</taxon>
    </lineage>
</organism>
<gene>
    <name evidence="1" type="ORF">L1987_22662</name>
</gene>
<sequence length="445" mass="49916">MKWRDPAAPFSFKAPKREEYDEQLYATLTSFQHPIRSYPEHFLIMARISQNWGDPRGWPSAAIGEMDMKLESILRKRRLHSITCQSEELKKGSPSFNDLTARNFELRMAVLVPQAGVEEMQDTEHEESGRETEEPISRKNRVARSAGGAQQQVDNVLANIEKQLNADETEHSETGPGPQPSAGTLDMNPEHVSLSSTSDPVKKDADKEALGKMEGGDPTAGRGKDLVMEGDGLSLASDEWFDVGGTKDRSSRMIVPEQRYEIHRGANPGLYARPNAWVAELHHRLSEVIEENKKLVDRDMHVDVSKEKVSEVEKLKKHVEQGEERCTELEKQYQQMTTGKSLSTCLCVNGVIPEKVSLVQEREWWFREGFELLARWILASPVLMTCVGTLNNATGDMRFASGLATGYEYATKKIPIEDVPEQPENPDEAVDAAVAAFEAVQIPLW</sequence>
<dbReference type="EMBL" id="CM042025">
    <property type="protein sequence ID" value="KAI3806748.1"/>
    <property type="molecule type" value="Genomic_DNA"/>
</dbReference>
<reference evidence="2" key="1">
    <citation type="journal article" date="2022" name="Mol. Ecol. Resour.">
        <title>The genomes of chicory, endive, great burdock and yacon provide insights into Asteraceae palaeo-polyploidization history and plant inulin production.</title>
        <authorList>
            <person name="Fan W."/>
            <person name="Wang S."/>
            <person name="Wang H."/>
            <person name="Wang A."/>
            <person name="Jiang F."/>
            <person name="Liu H."/>
            <person name="Zhao H."/>
            <person name="Xu D."/>
            <person name="Zhang Y."/>
        </authorList>
    </citation>
    <scope>NUCLEOTIDE SEQUENCE [LARGE SCALE GENOMIC DNA]</scope>
    <source>
        <strain evidence="2">cv. Yunnan</strain>
    </source>
</reference>
<keyword evidence="2" id="KW-1185">Reference proteome</keyword>